<evidence type="ECO:0000313" key="1">
    <source>
        <dbReference type="EMBL" id="KAF7815183.1"/>
    </source>
</evidence>
<keyword evidence="2" id="KW-1185">Reference proteome</keyword>
<sequence>MAEEVPDWAICPMLGIIDEVED</sequence>
<organism evidence="1 2">
    <name type="scientific">Senna tora</name>
    <dbReference type="NCBI Taxonomy" id="362788"/>
    <lineage>
        <taxon>Eukaryota</taxon>
        <taxon>Viridiplantae</taxon>
        <taxon>Streptophyta</taxon>
        <taxon>Embryophyta</taxon>
        <taxon>Tracheophyta</taxon>
        <taxon>Spermatophyta</taxon>
        <taxon>Magnoliopsida</taxon>
        <taxon>eudicotyledons</taxon>
        <taxon>Gunneridae</taxon>
        <taxon>Pentapetalae</taxon>
        <taxon>rosids</taxon>
        <taxon>fabids</taxon>
        <taxon>Fabales</taxon>
        <taxon>Fabaceae</taxon>
        <taxon>Caesalpinioideae</taxon>
        <taxon>Cassia clade</taxon>
        <taxon>Senna</taxon>
    </lineage>
</organism>
<reference evidence="1" key="1">
    <citation type="submission" date="2020-09" db="EMBL/GenBank/DDBJ databases">
        <title>Genome-Enabled Discovery of Anthraquinone Biosynthesis in Senna tora.</title>
        <authorList>
            <person name="Kang S.-H."/>
            <person name="Pandey R.P."/>
            <person name="Lee C.-M."/>
            <person name="Sim J.-S."/>
            <person name="Jeong J.-T."/>
            <person name="Choi B.-S."/>
            <person name="Jung M."/>
            <person name="Ginzburg D."/>
            <person name="Zhao K."/>
            <person name="Won S.Y."/>
            <person name="Oh T.-J."/>
            <person name="Yu Y."/>
            <person name="Kim N.-H."/>
            <person name="Lee O.R."/>
            <person name="Lee T.-H."/>
            <person name="Bashyal P."/>
            <person name="Kim T.-S."/>
            <person name="Lee W.-H."/>
            <person name="Kawkins C."/>
            <person name="Kim C.-K."/>
            <person name="Kim J.S."/>
            <person name="Ahn B.O."/>
            <person name="Rhee S.Y."/>
            <person name="Sohng J.K."/>
        </authorList>
    </citation>
    <scope>NUCLEOTIDE SEQUENCE</scope>
    <source>
        <tissue evidence="1">Leaf</tissue>
    </source>
</reference>
<evidence type="ECO:0000313" key="2">
    <source>
        <dbReference type="Proteomes" id="UP000634136"/>
    </source>
</evidence>
<accession>A0A834T2D3</accession>
<dbReference type="Proteomes" id="UP000634136">
    <property type="component" value="Unassembled WGS sequence"/>
</dbReference>
<name>A0A834T2D3_9FABA</name>
<protein>
    <submittedName>
        <fullName evidence="1">Uncharacterized protein</fullName>
    </submittedName>
</protein>
<proteinExistence type="predicted"/>
<gene>
    <name evidence="1" type="ORF">G2W53_029152</name>
</gene>
<dbReference type="EMBL" id="JAAIUW010000009">
    <property type="protein sequence ID" value="KAF7815183.1"/>
    <property type="molecule type" value="Genomic_DNA"/>
</dbReference>
<dbReference type="AlphaFoldDB" id="A0A834T2D3"/>
<comment type="caution">
    <text evidence="1">The sequence shown here is derived from an EMBL/GenBank/DDBJ whole genome shotgun (WGS) entry which is preliminary data.</text>
</comment>